<feature type="compositionally biased region" description="Polar residues" evidence="7">
    <location>
        <begin position="29"/>
        <end position="45"/>
    </location>
</feature>
<organism evidence="9 10">
    <name type="scientific">Lasiodiplodia theobromae</name>
    <dbReference type="NCBI Taxonomy" id="45133"/>
    <lineage>
        <taxon>Eukaryota</taxon>
        <taxon>Fungi</taxon>
        <taxon>Dikarya</taxon>
        <taxon>Ascomycota</taxon>
        <taxon>Pezizomycotina</taxon>
        <taxon>Dothideomycetes</taxon>
        <taxon>Dothideomycetes incertae sedis</taxon>
        <taxon>Botryosphaeriales</taxon>
        <taxon>Botryosphaeriaceae</taxon>
        <taxon>Lasiodiplodia</taxon>
    </lineage>
</organism>
<dbReference type="InterPro" id="IPR050703">
    <property type="entry name" value="Flavin_MAO"/>
</dbReference>
<dbReference type="InterPro" id="IPR001613">
    <property type="entry name" value="Flavin_amine_oxidase"/>
</dbReference>
<sequence>MAPRDTRPTLTFTTSTALLDPQWYSAAATTSGPGRTIHTSGQTAQRADGSWPDAFPAQLTFYVVDWDLSTHGQPLVEAVVAALNTANSQNKPVTTLVPVPHLAFPEAKFEIEATAWQAGLTTVLLEAKHRVGGRSRTQRLRSGPGAVEMGATWINKTTQPTVYGLVQRFGLETAEQYTEGYAKLIMAIEEGAGRSDIRRWDTFPADEDVSVMEWLNIKGVDTSNPVIQALCSNMVSGIVGREPREVGAQYFLDYVQSGFGYQSLVSEGEMGAQSLKIKTGTSSIATSLASAMQPGTILLNSPVDEIQQLEHDSHPCLVTTSSGQRFQAKKVILANPTNTYTAIHFTPPLPRAKRAVVSRTKPGIYAKALLTYKEAWWRAAGFSGKVNSTVGPICFGWDVCTDGEHNSLAYFVAGDVAAAWHEKSDLQREEAIVEHLARLVGPELADRARDVLEFNCVEWTKEPYIWGAPTSAMGPGLLREYGASLREPVGNIHLAGGEFAFEWKGYLEGALTSGQRAADEVIKELVGKV</sequence>
<comment type="catalytic activity">
    <reaction evidence="4">
        <text>a secondary aliphatic amine + O2 + H2O = a primary amine + an aldehyde + H2O2</text>
        <dbReference type="Rhea" id="RHEA:26414"/>
        <dbReference type="ChEBI" id="CHEBI:15377"/>
        <dbReference type="ChEBI" id="CHEBI:15379"/>
        <dbReference type="ChEBI" id="CHEBI:16240"/>
        <dbReference type="ChEBI" id="CHEBI:17478"/>
        <dbReference type="ChEBI" id="CHEBI:58855"/>
        <dbReference type="ChEBI" id="CHEBI:65296"/>
        <dbReference type="EC" id="1.4.3.4"/>
    </reaction>
</comment>
<evidence type="ECO:0000313" key="9">
    <source>
        <dbReference type="EMBL" id="KAF9630718.1"/>
    </source>
</evidence>
<evidence type="ECO:0000256" key="2">
    <source>
        <dbReference type="ARBA" id="ARBA00005995"/>
    </source>
</evidence>
<evidence type="ECO:0000259" key="8">
    <source>
        <dbReference type="Pfam" id="PF01593"/>
    </source>
</evidence>
<dbReference type="EC" id="1.4.3.-" evidence="6"/>
<keyword evidence="3 6" id="KW-0560">Oxidoreductase</keyword>
<feature type="region of interest" description="Disordered" evidence="7">
    <location>
        <begin position="29"/>
        <end position="49"/>
    </location>
</feature>
<evidence type="ECO:0000256" key="1">
    <source>
        <dbReference type="ARBA" id="ARBA00001974"/>
    </source>
</evidence>
<dbReference type="PRINTS" id="PR00757">
    <property type="entry name" value="AMINEOXDASEF"/>
</dbReference>
<dbReference type="SUPFAM" id="SSF51905">
    <property type="entry name" value="FAD/NAD(P)-binding domain"/>
    <property type="match status" value="1"/>
</dbReference>
<comment type="cofactor">
    <cofactor evidence="1 6">
        <name>FAD</name>
        <dbReference type="ChEBI" id="CHEBI:57692"/>
    </cofactor>
</comment>
<comment type="similarity">
    <text evidence="2 6">Belongs to the flavin monoamine oxidase family.</text>
</comment>
<reference evidence="9" key="2">
    <citation type="journal article" date="2018" name="DNA Res.">
        <title>Comparative genome and transcriptome analyses reveal adaptations to opportunistic infections in woody plant degrading pathogens of Botryosphaeriaceae.</title>
        <authorList>
            <person name="Yan J.Y."/>
            <person name="Zhao W.S."/>
            <person name="Chen Z."/>
            <person name="Xing Q.K."/>
            <person name="Zhang W."/>
            <person name="Chethana K.W.T."/>
            <person name="Xue M.F."/>
            <person name="Xu J.P."/>
            <person name="Phillips A.J.L."/>
            <person name="Wang Y."/>
            <person name="Liu J.H."/>
            <person name="Liu M."/>
            <person name="Zhou Y."/>
            <person name="Jayawardena R.S."/>
            <person name="Manawasinghe I.S."/>
            <person name="Huang J.B."/>
            <person name="Qiao G.H."/>
            <person name="Fu C.Y."/>
            <person name="Guo F.F."/>
            <person name="Dissanayake A.J."/>
            <person name="Peng Y.L."/>
            <person name="Hyde K.D."/>
            <person name="Li X.H."/>
        </authorList>
    </citation>
    <scope>NUCLEOTIDE SEQUENCE</scope>
    <source>
        <strain evidence="9">CSS-01s</strain>
    </source>
</reference>
<evidence type="ECO:0000313" key="10">
    <source>
        <dbReference type="Proteomes" id="UP000627934"/>
    </source>
</evidence>
<accession>A0A8H7IS38</accession>
<dbReference type="PANTHER" id="PTHR43563:SF14">
    <property type="entry name" value="AMINE OXIDASE"/>
    <property type="match status" value="1"/>
</dbReference>
<dbReference type="EMBL" id="MDYX01000041">
    <property type="protein sequence ID" value="KAF9630718.1"/>
    <property type="molecule type" value="Genomic_DNA"/>
</dbReference>
<dbReference type="GO" id="GO:0097621">
    <property type="term" value="F:monoamine oxidase activity"/>
    <property type="evidence" value="ECO:0007669"/>
    <property type="project" value="UniProtKB-EC"/>
</dbReference>
<feature type="domain" description="Amine oxidase" evidence="8">
    <location>
        <begin position="117"/>
        <end position="179"/>
    </location>
</feature>
<keyword evidence="6" id="KW-0274">FAD</keyword>
<gene>
    <name evidence="9" type="ORF">BFW01_g1280</name>
</gene>
<comment type="caution">
    <text evidence="9">The sequence shown here is derived from an EMBL/GenBank/DDBJ whole genome shotgun (WGS) entry which is preliminary data.</text>
</comment>
<dbReference type="Gene3D" id="3.30.1330.40">
    <property type="entry name" value="RutC-like"/>
    <property type="match status" value="1"/>
</dbReference>
<protein>
    <recommendedName>
        <fullName evidence="6">Amine oxidase</fullName>
        <ecNumber evidence="6">1.4.3.-</ecNumber>
    </recommendedName>
</protein>
<evidence type="ECO:0000256" key="4">
    <source>
        <dbReference type="ARBA" id="ARBA00048448"/>
    </source>
</evidence>
<dbReference type="InterPro" id="IPR002937">
    <property type="entry name" value="Amino_oxidase"/>
</dbReference>
<dbReference type="InterPro" id="IPR035959">
    <property type="entry name" value="RutC-like_sf"/>
</dbReference>
<feature type="binding site" evidence="5">
    <location>
        <position position="411"/>
    </location>
    <ligand>
        <name>substrate</name>
    </ligand>
</feature>
<dbReference type="Proteomes" id="UP000627934">
    <property type="component" value="Unassembled WGS sequence"/>
</dbReference>
<dbReference type="Pfam" id="PF01593">
    <property type="entry name" value="Amino_oxidase"/>
    <property type="match status" value="2"/>
</dbReference>
<feature type="binding site" evidence="5">
    <location>
        <position position="498"/>
    </location>
    <ligand>
        <name>FAD</name>
        <dbReference type="ChEBI" id="CHEBI:57692"/>
    </ligand>
</feature>
<dbReference type="AlphaFoldDB" id="A0A8H7IS38"/>
<feature type="binding site" evidence="5">
    <location>
        <position position="303"/>
    </location>
    <ligand>
        <name>FAD</name>
        <dbReference type="ChEBI" id="CHEBI:57692"/>
    </ligand>
</feature>
<evidence type="ECO:0000256" key="6">
    <source>
        <dbReference type="RuleBase" id="RU362067"/>
    </source>
</evidence>
<name>A0A8H7IS38_9PEZI</name>
<dbReference type="InterPro" id="IPR036188">
    <property type="entry name" value="FAD/NAD-bd_sf"/>
</dbReference>
<feature type="domain" description="Amine oxidase" evidence="8">
    <location>
        <begin position="235"/>
        <end position="522"/>
    </location>
</feature>
<evidence type="ECO:0000256" key="5">
    <source>
        <dbReference type="PIRSR" id="PIRSR601613-1"/>
    </source>
</evidence>
<reference evidence="9" key="1">
    <citation type="submission" date="2016-08" db="EMBL/GenBank/DDBJ databases">
        <authorList>
            <person name="Yan J."/>
        </authorList>
    </citation>
    <scope>NUCLEOTIDE SEQUENCE</scope>
    <source>
        <strain evidence="9">CSS-01s</strain>
    </source>
</reference>
<dbReference type="SUPFAM" id="SSF55298">
    <property type="entry name" value="YjgF-like"/>
    <property type="match status" value="1"/>
</dbReference>
<dbReference type="SUPFAM" id="SSF54373">
    <property type="entry name" value="FAD-linked reductases, C-terminal domain"/>
    <property type="match status" value="1"/>
</dbReference>
<feature type="binding site" evidence="5">
    <location>
        <begin position="126"/>
        <end position="127"/>
    </location>
    <ligand>
        <name>FAD</name>
        <dbReference type="ChEBI" id="CHEBI:57692"/>
    </ligand>
</feature>
<dbReference type="Gene3D" id="3.50.50.60">
    <property type="entry name" value="FAD/NAD(P)-binding domain"/>
    <property type="match status" value="1"/>
</dbReference>
<proteinExistence type="inferred from homology"/>
<evidence type="ECO:0000256" key="7">
    <source>
        <dbReference type="SAM" id="MobiDB-lite"/>
    </source>
</evidence>
<evidence type="ECO:0000256" key="3">
    <source>
        <dbReference type="ARBA" id="ARBA00023002"/>
    </source>
</evidence>
<keyword evidence="6" id="KW-0285">Flavoprotein</keyword>
<dbReference type="PANTHER" id="PTHR43563">
    <property type="entry name" value="AMINE OXIDASE"/>
    <property type="match status" value="1"/>
</dbReference>